<dbReference type="GO" id="GO:0071277">
    <property type="term" value="P:cellular response to calcium ion"/>
    <property type="evidence" value="ECO:0007669"/>
    <property type="project" value="InterPro"/>
</dbReference>
<evidence type="ECO:0000313" key="1">
    <source>
        <dbReference type="RefSeq" id="XP_016501798.1"/>
    </source>
</evidence>
<accession>A0A1S4CKS0</accession>
<dbReference type="KEGG" id="nta:107820098"/>
<protein>
    <submittedName>
        <fullName evidence="1">Uncharacterized protein</fullName>
    </submittedName>
</protein>
<dbReference type="STRING" id="4097.A0A1S4CKS0"/>
<feature type="non-terminal residue" evidence="1">
    <location>
        <position position="242"/>
    </location>
</feature>
<dbReference type="GO" id="GO:0009704">
    <property type="term" value="P:de-etiolation"/>
    <property type="evidence" value="ECO:0007669"/>
    <property type="project" value="InterPro"/>
</dbReference>
<name>A0A1S4CKS0_TOBAC</name>
<dbReference type="PANTHER" id="PTHR34209">
    <property type="entry name" value="RHODANESE/CELL CYCLE CONTROL PHOSPHATASE SUPERFAMILY PROTEIN"/>
    <property type="match status" value="1"/>
</dbReference>
<gene>
    <name evidence="1" type="primary">LOC107820098</name>
</gene>
<sequence>MMATLPVCSATASFSSHTQIPPIYEGLRSFSSCWKTYQMKCNVMDRVSNSFHLRIVDTSALPKSVTRGELASLNLDTSSLSDVKSYAMDVFKNGQSYLNNSLDGTSSSVTSALRQAVDLVISKLPSKTGESAVTALKEASGRVGVLAVDALRHIILIVEDSVSRFVVYAYGSVMEMLPPEIQDVLNVSLLTPLRQGYVALEGLERNLGMDPSDPIIPFVLFLGASTSFWYEYPFYSLFHCSL</sequence>
<dbReference type="GO" id="GO:0090333">
    <property type="term" value="P:regulation of stomatal closure"/>
    <property type="evidence" value="ECO:0007669"/>
    <property type="project" value="InterPro"/>
</dbReference>
<proteinExistence type="predicted"/>
<dbReference type="RefSeq" id="XP_016501798.1">
    <property type="nucleotide sequence ID" value="XM_016646312.1"/>
</dbReference>
<dbReference type="AlphaFoldDB" id="A0A1S4CKS0"/>
<dbReference type="OrthoDB" id="551300at2759"/>
<dbReference type="PaxDb" id="4097-A0A1S4CKS0"/>
<organism evidence="1">
    <name type="scientific">Nicotiana tabacum</name>
    <name type="common">Common tobacco</name>
    <dbReference type="NCBI Taxonomy" id="4097"/>
    <lineage>
        <taxon>Eukaryota</taxon>
        <taxon>Viridiplantae</taxon>
        <taxon>Streptophyta</taxon>
        <taxon>Embryophyta</taxon>
        <taxon>Tracheophyta</taxon>
        <taxon>Spermatophyta</taxon>
        <taxon>Magnoliopsida</taxon>
        <taxon>eudicotyledons</taxon>
        <taxon>Gunneridae</taxon>
        <taxon>Pentapetalae</taxon>
        <taxon>asterids</taxon>
        <taxon>lamiids</taxon>
        <taxon>Solanales</taxon>
        <taxon>Solanaceae</taxon>
        <taxon>Nicotianoideae</taxon>
        <taxon>Nicotianeae</taxon>
        <taxon>Nicotiana</taxon>
    </lineage>
</organism>
<reference evidence="1" key="1">
    <citation type="submission" date="2025-08" db="UniProtKB">
        <authorList>
            <consortium name="RefSeq"/>
        </authorList>
    </citation>
    <scope>IDENTIFICATION</scope>
</reference>
<dbReference type="InterPro" id="IPR044690">
    <property type="entry name" value="CAS_plant"/>
</dbReference>
<dbReference type="PANTHER" id="PTHR34209:SF3">
    <property type="entry name" value="RHODANESE_CELL CYCLE CONTROL PHOSPHATASE SUPERFAMILY PROTEIN"/>
    <property type="match status" value="1"/>
</dbReference>